<protein>
    <submittedName>
        <fullName evidence="1">Str. FM013</fullName>
    </submittedName>
</protein>
<organism evidence="1 2">
    <name type="scientific">Penicillium camemberti (strain FM 013)</name>
    <dbReference type="NCBI Taxonomy" id="1429867"/>
    <lineage>
        <taxon>Eukaryota</taxon>
        <taxon>Fungi</taxon>
        <taxon>Dikarya</taxon>
        <taxon>Ascomycota</taxon>
        <taxon>Pezizomycotina</taxon>
        <taxon>Eurotiomycetes</taxon>
        <taxon>Eurotiomycetidae</taxon>
        <taxon>Eurotiales</taxon>
        <taxon>Aspergillaceae</taxon>
        <taxon>Penicillium</taxon>
    </lineage>
</organism>
<keyword evidence="2" id="KW-1185">Reference proteome</keyword>
<name>A0A0G4PNX5_PENC3</name>
<dbReference type="Proteomes" id="UP000053732">
    <property type="component" value="Unassembled WGS sequence"/>
</dbReference>
<sequence>MTVQGQPKDNEYGHQWLGMASTNLIYWQQGRADHCLTQGKDASTWGVLYYTTYIQDGHE</sequence>
<dbReference type="AlphaFoldDB" id="A0A0G4PNX5"/>
<evidence type="ECO:0000313" key="1">
    <source>
        <dbReference type="EMBL" id="CRL28104.1"/>
    </source>
</evidence>
<gene>
    <name evidence="1" type="ORF">PCAMFM013_S025g000162</name>
</gene>
<reference evidence="1 2" key="1">
    <citation type="journal article" date="2014" name="Nat. Commun.">
        <title>Multiple recent horizontal transfers of a large genomic region in cheese making fungi.</title>
        <authorList>
            <person name="Cheeseman K."/>
            <person name="Ropars J."/>
            <person name="Renault P."/>
            <person name="Dupont J."/>
            <person name="Gouzy J."/>
            <person name="Branca A."/>
            <person name="Abraham A.L."/>
            <person name="Ceppi M."/>
            <person name="Conseiller E."/>
            <person name="Debuchy R."/>
            <person name="Malagnac F."/>
            <person name="Goarin A."/>
            <person name="Silar P."/>
            <person name="Lacoste S."/>
            <person name="Sallet E."/>
            <person name="Bensimon A."/>
            <person name="Giraud T."/>
            <person name="Brygoo Y."/>
        </authorList>
    </citation>
    <scope>NUCLEOTIDE SEQUENCE [LARGE SCALE GENOMIC DNA]</scope>
    <source>
        <strain evidence="2">FM 013</strain>
    </source>
</reference>
<evidence type="ECO:0000313" key="2">
    <source>
        <dbReference type="Proteomes" id="UP000053732"/>
    </source>
</evidence>
<dbReference type="EMBL" id="HG793158">
    <property type="protein sequence ID" value="CRL28104.1"/>
    <property type="molecule type" value="Genomic_DNA"/>
</dbReference>
<proteinExistence type="predicted"/>
<accession>A0A0G4PNX5</accession>